<proteinExistence type="predicted"/>
<keyword evidence="3" id="KW-0328">Glycosyltransferase</keyword>
<dbReference type="InterPro" id="IPR001296">
    <property type="entry name" value="Glyco_trans_1"/>
</dbReference>
<evidence type="ECO:0000313" key="3">
    <source>
        <dbReference type="EMBL" id="OGI40256.1"/>
    </source>
</evidence>
<dbReference type="Pfam" id="PF00534">
    <property type="entry name" value="Glycos_transf_1"/>
    <property type="match status" value="1"/>
</dbReference>
<dbReference type="STRING" id="1817756.A2140_02920"/>
<feature type="non-terminal residue" evidence="3">
    <location>
        <position position="251"/>
    </location>
</feature>
<sequence length="251" mass="28282">MIGPDRFRNVPCPTYPEIRLALFPGRRLRRLLEEAKPHAIHISTEGPLGLSARRWCLKRGFPFTTTFHTQFPEYVQLRSSIPLFLTYRMMRWFHDPATTLMVATPTLRRRLESRGFSNLGIWSRGVNTELFRPRDKDAFDLPRPIFLYMGRVAIEKNIEAFLKLDLPGSKVVVGGGPDLEMLKKRYPGAHFTGYKTGEDLARHVAAGDVFVFPSLTETFGLVIIEALACGLPVAAFPVQGPIDIIENGVTG</sequence>
<dbReference type="CDD" id="cd03814">
    <property type="entry name" value="GT4-like"/>
    <property type="match status" value="1"/>
</dbReference>
<protein>
    <submittedName>
        <fullName evidence="3">Alpha-mannosyltransferase</fullName>
    </submittedName>
</protein>
<dbReference type="EMBL" id="MFSQ01000059">
    <property type="protein sequence ID" value="OGI40256.1"/>
    <property type="molecule type" value="Genomic_DNA"/>
</dbReference>
<name>A0A1F6T5B3_9PROT</name>
<keyword evidence="3" id="KW-0808">Transferase</keyword>
<feature type="domain" description="Glycosyltransferase subfamily 4-like N-terminal" evidence="2">
    <location>
        <begin position="6"/>
        <end position="129"/>
    </location>
</feature>
<dbReference type="Pfam" id="PF13439">
    <property type="entry name" value="Glyco_transf_4"/>
    <property type="match status" value="1"/>
</dbReference>
<dbReference type="Proteomes" id="UP000178379">
    <property type="component" value="Unassembled WGS sequence"/>
</dbReference>
<dbReference type="SUPFAM" id="SSF53756">
    <property type="entry name" value="UDP-Glycosyltransferase/glycogen phosphorylase"/>
    <property type="match status" value="1"/>
</dbReference>
<gene>
    <name evidence="3" type="ORF">A2140_02920</name>
</gene>
<evidence type="ECO:0000259" key="1">
    <source>
        <dbReference type="Pfam" id="PF00534"/>
    </source>
</evidence>
<dbReference type="AlphaFoldDB" id="A0A1F6T5B3"/>
<dbReference type="InterPro" id="IPR028098">
    <property type="entry name" value="Glyco_trans_4-like_N"/>
</dbReference>
<reference evidence="3 4" key="1">
    <citation type="journal article" date="2016" name="Nat. Commun.">
        <title>Thousands of microbial genomes shed light on interconnected biogeochemical processes in an aquifer system.</title>
        <authorList>
            <person name="Anantharaman K."/>
            <person name="Brown C.T."/>
            <person name="Hug L.A."/>
            <person name="Sharon I."/>
            <person name="Castelle C.J."/>
            <person name="Probst A.J."/>
            <person name="Thomas B.C."/>
            <person name="Singh A."/>
            <person name="Wilkins M.J."/>
            <person name="Karaoz U."/>
            <person name="Brodie E.L."/>
            <person name="Williams K.H."/>
            <person name="Hubbard S.S."/>
            <person name="Banfield J.F."/>
        </authorList>
    </citation>
    <scope>NUCLEOTIDE SEQUENCE [LARGE SCALE GENOMIC DNA]</scope>
</reference>
<accession>A0A1F6T5B3</accession>
<dbReference type="GO" id="GO:0016757">
    <property type="term" value="F:glycosyltransferase activity"/>
    <property type="evidence" value="ECO:0007669"/>
    <property type="project" value="UniProtKB-KW"/>
</dbReference>
<evidence type="ECO:0000259" key="2">
    <source>
        <dbReference type="Pfam" id="PF13439"/>
    </source>
</evidence>
<dbReference type="PANTHER" id="PTHR45947">
    <property type="entry name" value="SULFOQUINOVOSYL TRANSFERASE SQD2"/>
    <property type="match status" value="1"/>
</dbReference>
<dbReference type="PANTHER" id="PTHR45947:SF3">
    <property type="entry name" value="SULFOQUINOVOSYL TRANSFERASE SQD2"/>
    <property type="match status" value="1"/>
</dbReference>
<organism evidence="3 4">
    <name type="scientific">Candidatus Muproteobacteria bacterium RBG_16_62_13</name>
    <dbReference type="NCBI Taxonomy" id="1817756"/>
    <lineage>
        <taxon>Bacteria</taxon>
        <taxon>Pseudomonadati</taxon>
        <taxon>Pseudomonadota</taxon>
        <taxon>Candidatus Muproteobacteria</taxon>
    </lineage>
</organism>
<comment type="caution">
    <text evidence="3">The sequence shown here is derived from an EMBL/GenBank/DDBJ whole genome shotgun (WGS) entry which is preliminary data.</text>
</comment>
<feature type="domain" description="Glycosyl transferase family 1" evidence="1">
    <location>
        <begin position="135"/>
        <end position="251"/>
    </location>
</feature>
<evidence type="ECO:0000313" key="4">
    <source>
        <dbReference type="Proteomes" id="UP000178379"/>
    </source>
</evidence>
<dbReference type="InterPro" id="IPR050194">
    <property type="entry name" value="Glycosyltransferase_grp1"/>
</dbReference>
<dbReference type="Gene3D" id="3.40.50.2000">
    <property type="entry name" value="Glycogen Phosphorylase B"/>
    <property type="match status" value="2"/>
</dbReference>